<dbReference type="Pfam" id="PF00989">
    <property type="entry name" value="PAS"/>
    <property type="match status" value="1"/>
</dbReference>
<keyword evidence="3" id="KW-1185">Reference proteome</keyword>
<evidence type="ECO:0000313" key="2">
    <source>
        <dbReference type="EMBL" id="MBB4247106.1"/>
    </source>
</evidence>
<dbReference type="InterPro" id="IPR035965">
    <property type="entry name" value="PAS-like_dom_sf"/>
</dbReference>
<organism evidence="2 3">
    <name type="scientific">Rhodocyclus tenuis</name>
    <name type="common">Rhodospirillum tenue</name>
    <dbReference type="NCBI Taxonomy" id="1066"/>
    <lineage>
        <taxon>Bacteria</taxon>
        <taxon>Pseudomonadati</taxon>
        <taxon>Pseudomonadota</taxon>
        <taxon>Betaproteobacteria</taxon>
        <taxon>Rhodocyclales</taxon>
        <taxon>Rhodocyclaceae</taxon>
        <taxon>Rhodocyclus</taxon>
    </lineage>
</organism>
<accession>A0A840G5A3</accession>
<dbReference type="AlphaFoldDB" id="A0A840G5A3"/>
<evidence type="ECO:0000313" key="3">
    <source>
        <dbReference type="Proteomes" id="UP000587070"/>
    </source>
</evidence>
<sequence length="132" mass="14443">MQASLEFYPDFAEDSPFAPLTDGEQSSFGILLCDGRGLIVNCSSEGARMFGRQLADLIGCSLWSLLPGITHSSASPSYRARYMAYLSANACWRRLQAIDASGREFPLDLAMSKHSAAGETQFLVHLRYAVDV</sequence>
<dbReference type="InterPro" id="IPR013767">
    <property type="entry name" value="PAS_fold"/>
</dbReference>
<name>A0A840G5A3_RHOTE</name>
<dbReference type="EMBL" id="JACIGE010000004">
    <property type="protein sequence ID" value="MBB4247106.1"/>
    <property type="molecule type" value="Genomic_DNA"/>
</dbReference>
<dbReference type="CDD" id="cd00130">
    <property type="entry name" value="PAS"/>
    <property type="match status" value="1"/>
</dbReference>
<protein>
    <submittedName>
        <fullName evidence="2">PAS domain S-box-containing protein</fullName>
    </submittedName>
</protein>
<evidence type="ECO:0000259" key="1">
    <source>
        <dbReference type="Pfam" id="PF00989"/>
    </source>
</evidence>
<dbReference type="SUPFAM" id="SSF55785">
    <property type="entry name" value="PYP-like sensor domain (PAS domain)"/>
    <property type="match status" value="1"/>
</dbReference>
<proteinExistence type="predicted"/>
<reference evidence="2 3" key="1">
    <citation type="submission" date="2020-08" db="EMBL/GenBank/DDBJ databases">
        <title>Genome sequencing of Purple Non-Sulfur Bacteria from various extreme environments.</title>
        <authorList>
            <person name="Mayer M."/>
        </authorList>
    </citation>
    <scope>NUCLEOTIDE SEQUENCE [LARGE SCALE GENOMIC DNA]</scope>
    <source>
        <strain evidence="2 3">2761</strain>
    </source>
</reference>
<dbReference type="InterPro" id="IPR000014">
    <property type="entry name" value="PAS"/>
</dbReference>
<dbReference type="Gene3D" id="3.30.450.20">
    <property type="entry name" value="PAS domain"/>
    <property type="match status" value="1"/>
</dbReference>
<gene>
    <name evidence="2" type="ORF">GGD90_001472</name>
</gene>
<dbReference type="RefSeq" id="WP_184414999.1">
    <property type="nucleotide sequence ID" value="NZ_JACIGE010000004.1"/>
</dbReference>
<comment type="caution">
    <text evidence="2">The sequence shown here is derived from an EMBL/GenBank/DDBJ whole genome shotgun (WGS) entry which is preliminary data.</text>
</comment>
<feature type="domain" description="PAS fold" evidence="1">
    <location>
        <begin position="25"/>
        <end position="125"/>
    </location>
</feature>
<dbReference type="Proteomes" id="UP000587070">
    <property type="component" value="Unassembled WGS sequence"/>
</dbReference>
<dbReference type="GO" id="GO:0006355">
    <property type="term" value="P:regulation of DNA-templated transcription"/>
    <property type="evidence" value="ECO:0007669"/>
    <property type="project" value="InterPro"/>
</dbReference>